<keyword evidence="1" id="KW-0175">Coiled coil</keyword>
<feature type="coiled-coil region" evidence="1">
    <location>
        <begin position="66"/>
        <end position="93"/>
    </location>
</feature>
<evidence type="ECO:0000313" key="4">
    <source>
        <dbReference type="EMBL" id="CAB5031540.1"/>
    </source>
</evidence>
<sequence length="153" mass="17244">MKTVIAPREAEALQHEILTVNTELNTADEESLAFMEESEHIDSTLVVARAALVELRTAEVTATAALHEAEEYKKAEARDVEEKRQRLAETLDEKWSAAYELRRSQHKGIAVAKVKNHVCGGCHLDLSTSEVDLLKKETDENRECPNCARWLVF</sequence>
<reference evidence="4" key="1">
    <citation type="submission" date="2020-05" db="EMBL/GenBank/DDBJ databases">
        <authorList>
            <person name="Chiriac C."/>
            <person name="Salcher M."/>
            <person name="Ghai R."/>
            <person name="Kavagutti S V."/>
        </authorList>
    </citation>
    <scope>NUCLEOTIDE SEQUENCE</scope>
</reference>
<dbReference type="Pfam" id="PF24481">
    <property type="entry name" value="CT398_CC"/>
    <property type="match status" value="1"/>
</dbReference>
<protein>
    <submittedName>
        <fullName evidence="4">Unannotated protein</fullName>
    </submittedName>
</protein>
<dbReference type="AlphaFoldDB" id="A0A6J7RT17"/>
<dbReference type="InterPro" id="IPR056003">
    <property type="entry name" value="CT398_CC_hairpin"/>
</dbReference>
<evidence type="ECO:0000259" key="3">
    <source>
        <dbReference type="Pfam" id="PF24481"/>
    </source>
</evidence>
<feature type="domain" description="C4-type zinc ribbon" evidence="2">
    <location>
        <begin position="118"/>
        <end position="151"/>
    </location>
</feature>
<evidence type="ECO:0000259" key="2">
    <source>
        <dbReference type="Pfam" id="PF02591"/>
    </source>
</evidence>
<evidence type="ECO:0000256" key="1">
    <source>
        <dbReference type="SAM" id="Coils"/>
    </source>
</evidence>
<organism evidence="4">
    <name type="scientific">freshwater metagenome</name>
    <dbReference type="NCBI Taxonomy" id="449393"/>
    <lineage>
        <taxon>unclassified sequences</taxon>
        <taxon>metagenomes</taxon>
        <taxon>ecological metagenomes</taxon>
    </lineage>
</organism>
<name>A0A6J7RT17_9ZZZZ</name>
<dbReference type="InterPro" id="IPR003743">
    <property type="entry name" value="Zf-RING_7"/>
</dbReference>
<gene>
    <name evidence="4" type="ORF">UFOPK4098_01598</name>
</gene>
<accession>A0A6J7RT17</accession>
<dbReference type="EMBL" id="CAFBPN010000156">
    <property type="protein sequence ID" value="CAB5031540.1"/>
    <property type="molecule type" value="Genomic_DNA"/>
</dbReference>
<feature type="domain" description="CT398-like coiled coil hairpin" evidence="3">
    <location>
        <begin position="5"/>
        <end position="106"/>
    </location>
</feature>
<proteinExistence type="predicted"/>
<dbReference type="Gene3D" id="1.10.287.1490">
    <property type="match status" value="1"/>
</dbReference>
<dbReference type="Pfam" id="PF02591">
    <property type="entry name" value="Zn_ribbon_9"/>
    <property type="match status" value="1"/>
</dbReference>